<evidence type="ECO:0000256" key="4">
    <source>
        <dbReference type="ARBA" id="ARBA00022603"/>
    </source>
</evidence>
<dbReference type="GO" id="GO:0030091">
    <property type="term" value="P:protein repair"/>
    <property type="evidence" value="ECO:0007669"/>
    <property type="project" value="UniProtKB-UniRule"/>
</dbReference>
<dbReference type="CDD" id="cd02440">
    <property type="entry name" value="AdoMet_MTases"/>
    <property type="match status" value="1"/>
</dbReference>
<dbReference type="EC" id="2.1.1.77" evidence="7"/>
<evidence type="ECO:0000256" key="6">
    <source>
        <dbReference type="ARBA" id="ARBA00022691"/>
    </source>
</evidence>
<dbReference type="RefSeq" id="WP_151024793.1">
    <property type="nucleotide sequence ID" value="NZ_JACHIB010000008.1"/>
</dbReference>
<comment type="caution">
    <text evidence="9">The sequence shown here is derived from an EMBL/GenBank/DDBJ whole genome shotgun (WGS) entry which is preliminary data.</text>
</comment>
<feature type="active site" evidence="7">
    <location>
        <position position="122"/>
    </location>
</feature>
<gene>
    <name evidence="7" type="primary">pcm</name>
    <name evidence="9" type="ORF">HNR28_001696</name>
</gene>
<proteinExistence type="inferred from homology"/>
<keyword evidence="6 7" id="KW-0949">S-adenosyl-L-methionine</keyword>
<dbReference type="InterPro" id="IPR029063">
    <property type="entry name" value="SAM-dependent_MTases_sf"/>
</dbReference>
<evidence type="ECO:0000256" key="2">
    <source>
        <dbReference type="ARBA" id="ARBA00005369"/>
    </source>
</evidence>
<evidence type="ECO:0000256" key="1">
    <source>
        <dbReference type="ARBA" id="ARBA00004496"/>
    </source>
</evidence>
<evidence type="ECO:0000313" key="10">
    <source>
        <dbReference type="Proteomes" id="UP000541136"/>
    </source>
</evidence>
<name>A0A7W9TQF4_CASDE</name>
<dbReference type="InterPro" id="IPR000682">
    <property type="entry name" value="PCMT"/>
</dbReference>
<dbReference type="FunFam" id="3.40.50.150:FF:000010">
    <property type="entry name" value="Protein-L-isoaspartate O-methyltransferase"/>
    <property type="match status" value="1"/>
</dbReference>
<evidence type="ECO:0000313" key="9">
    <source>
        <dbReference type="EMBL" id="MBB6083657.1"/>
    </source>
</evidence>
<keyword evidence="5 7" id="KW-0808">Transferase</keyword>
<dbReference type="PANTHER" id="PTHR11579:SF0">
    <property type="entry name" value="PROTEIN-L-ISOASPARTATE(D-ASPARTATE) O-METHYLTRANSFERASE"/>
    <property type="match status" value="1"/>
</dbReference>
<comment type="similarity">
    <text evidence="2 7">Belongs to the methyltransferase superfamily. L-isoaspartyl/D-aspartyl protein methyltransferase family.</text>
</comment>
<keyword evidence="4 7" id="KW-0489">Methyltransferase</keyword>
<comment type="catalytic activity">
    <reaction evidence="7">
        <text>[protein]-L-isoaspartate + S-adenosyl-L-methionine = [protein]-L-isoaspartate alpha-methyl ester + S-adenosyl-L-homocysteine</text>
        <dbReference type="Rhea" id="RHEA:12705"/>
        <dbReference type="Rhea" id="RHEA-COMP:12143"/>
        <dbReference type="Rhea" id="RHEA-COMP:12144"/>
        <dbReference type="ChEBI" id="CHEBI:57856"/>
        <dbReference type="ChEBI" id="CHEBI:59789"/>
        <dbReference type="ChEBI" id="CHEBI:90596"/>
        <dbReference type="ChEBI" id="CHEBI:90598"/>
        <dbReference type="EC" id="2.1.1.77"/>
    </reaction>
</comment>
<dbReference type="GO" id="GO:0032259">
    <property type="term" value="P:methylation"/>
    <property type="evidence" value="ECO:0007669"/>
    <property type="project" value="UniProtKB-KW"/>
</dbReference>
<evidence type="ECO:0000256" key="3">
    <source>
        <dbReference type="ARBA" id="ARBA00022490"/>
    </source>
</evidence>
<dbReference type="Proteomes" id="UP000541136">
    <property type="component" value="Unassembled WGS sequence"/>
</dbReference>
<dbReference type="PANTHER" id="PTHR11579">
    <property type="entry name" value="PROTEIN-L-ISOASPARTATE O-METHYLTRANSFERASE"/>
    <property type="match status" value="1"/>
</dbReference>
<accession>A0A7W9TQF4</accession>
<keyword evidence="3 7" id="KW-0963">Cytoplasm</keyword>
<dbReference type="HAMAP" id="MF_00090">
    <property type="entry name" value="PIMT"/>
    <property type="match status" value="1"/>
</dbReference>
<protein>
    <recommendedName>
        <fullName evidence="7">Protein-L-isoaspartate O-methyltransferase</fullName>
        <ecNumber evidence="7">2.1.1.77</ecNumber>
    </recommendedName>
    <alternativeName>
        <fullName evidence="7">L-isoaspartyl protein carboxyl methyltransferase</fullName>
    </alternativeName>
    <alternativeName>
        <fullName evidence="7">Protein L-isoaspartyl methyltransferase</fullName>
    </alternativeName>
    <alternativeName>
        <fullName evidence="7">Protein-beta-aspartate methyltransferase</fullName>
        <shortName evidence="7">PIMT</shortName>
    </alternativeName>
</protein>
<evidence type="ECO:0000256" key="7">
    <source>
        <dbReference type="HAMAP-Rule" id="MF_00090"/>
    </source>
</evidence>
<organism evidence="9 10">
    <name type="scientific">Castellaniella defragrans</name>
    <name type="common">Alcaligenes defragrans</name>
    <dbReference type="NCBI Taxonomy" id="75697"/>
    <lineage>
        <taxon>Bacteria</taxon>
        <taxon>Pseudomonadati</taxon>
        <taxon>Pseudomonadota</taxon>
        <taxon>Betaproteobacteria</taxon>
        <taxon>Burkholderiales</taxon>
        <taxon>Alcaligenaceae</taxon>
        <taxon>Castellaniella</taxon>
    </lineage>
</organism>
<dbReference type="AlphaFoldDB" id="A0A7W9TQF4"/>
<feature type="region of interest" description="Disordered" evidence="8">
    <location>
        <begin position="1"/>
        <end position="51"/>
    </location>
</feature>
<dbReference type="PROSITE" id="PS01279">
    <property type="entry name" value="PCMT"/>
    <property type="match status" value="1"/>
</dbReference>
<dbReference type="GO" id="GO:0004719">
    <property type="term" value="F:protein-L-isoaspartate (D-aspartate) O-methyltransferase activity"/>
    <property type="evidence" value="ECO:0007669"/>
    <property type="project" value="UniProtKB-UniRule"/>
</dbReference>
<dbReference type="EMBL" id="JACHIB010000008">
    <property type="protein sequence ID" value="MBB6083657.1"/>
    <property type="molecule type" value="Genomic_DNA"/>
</dbReference>
<sequence>MNKPRHPLVKPARSARAAPGSSALGPGYSAANSNTRIHGPRPFTLPQSPARGQAAPAAVNLGLNSDRLRLQMVRRLREQGITDERVLAAMQAVPRHLFVDQGLASRAYEDAALPIGYGQTISQPWVVAHMLSAMCDGRTPARVLEIGAGCGYQAAVLAQFVAEVHAIERVRGLYEQARLNLAQGRARGRVRLTFGDGMQGLEHRAPFDGIVVAAAGVKIPEVLLHQLAVGARLIAPEGAAHQRLILIERTGPSSWHRLELEDVRFVPLRPGTQT</sequence>
<dbReference type="NCBIfam" id="TIGR00080">
    <property type="entry name" value="pimt"/>
    <property type="match status" value="1"/>
</dbReference>
<dbReference type="Pfam" id="PF01135">
    <property type="entry name" value="PCMT"/>
    <property type="match status" value="1"/>
</dbReference>
<evidence type="ECO:0000256" key="5">
    <source>
        <dbReference type="ARBA" id="ARBA00022679"/>
    </source>
</evidence>
<dbReference type="Gene3D" id="3.40.50.150">
    <property type="entry name" value="Vaccinia Virus protein VP39"/>
    <property type="match status" value="1"/>
</dbReference>
<feature type="compositionally biased region" description="Low complexity" evidence="8">
    <location>
        <begin position="11"/>
        <end position="31"/>
    </location>
</feature>
<comment type="subcellular location">
    <subcellularLocation>
        <location evidence="1 7">Cytoplasm</location>
    </subcellularLocation>
</comment>
<evidence type="ECO:0000256" key="8">
    <source>
        <dbReference type="SAM" id="MobiDB-lite"/>
    </source>
</evidence>
<dbReference type="GO" id="GO:0005737">
    <property type="term" value="C:cytoplasm"/>
    <property type="evidence" value="ECO:0007669"/>
    <property type="project" value="UniProtKB-SubCell"/>
</dbReference>
<reference evidence="9 10" key="1">
    <citation type="submission" date="2020-08" db="EMBL/GenBank/DDBJ databases">
        <title>Genomic Encyclopedia of Type Strains, Phase IV (KMG-IV): sequencing the most valuable type-strain genomes for metagenomic binning, comparative biology and taxonomic classification.</title>
        <authorList>
            <person name="Goeker M."/>
        </authorList>
    </citation>
    <scope>NUCLEOTIDE SEQUENCE [LARGE SCALE GENOMIC DNA]</scope>
    <source>
        <strain evidence="9 10">DSM 12141</strain>
    </source>
</reference>
<comment type="function">
    <text evidence="7">Catalyzes the methyl esterification of L-isoaspartyl residues in peptides and proteins that result from spontaneous decomposition of normal L-aspartyl and L-asparaginyl residues. It plays a role in the repair and/or degradation of damaged proteins.</text>
</comment>
<dbReference type="SUPFAM" id="SSF53335">
    <property type="entry name" value="S-adenosyl-L-methionine-dependent methyltransferases"/>
    <property type="match status" value="1"/>
</dbReference>
<dbReference type="NCBIfam" id="NF001453">
    <property type="entry name" value="PRK00312.1"/>
    <property type="match status" value="1"/>
</dbReference>